<dbReference type="Proteomes" id="UP001153714">
    <property type="component" value="Chromosome 12"/>
</dbReference>
<evidence type="ECO:0000313" key="2">
    <source>
        <dbReference type="EMBL" id="CAG9784768.1"/>
    </source>
</evidence>
<reference evidence="2" key="2">
    <citation type="submission" date="2022-10" db="EMBL/GenBank/DDBJ databases">
        <authorList>
            <consortium name="ENA_rothamsted_submissions"/>
            <consortium name="culmorum"/>
            <person name="King R."/>
        </authorList>
    </citation>
    <scope>NUCLEOTIDE SEQUENCE</scope>
</reference>
<protein>
    <submittedName>
        <fullName evidence="2">Uncharacterized protein</fullName>
    </submittedName>
</protein>
<keyword evidence="3" id="KW-1185">Reference proteome</keyword>
<gene>
    <name evidence="2" type="ORF">DIATSA_LOCUS2841</name>
</gene>
<reference evidence="2" key="1">
    <citation type="submission" date="2021-12" db="EMBL/GenBank/DDBJ databases">
        <authorList>
            <person name="King R."/>
        </authorList>
    </citation>
    <scope>NUCLEOTIDE SEQUENCE</scope>
</reference>
<keyword evidence="1" id="KW-0732">Signal</keyword>
<feature type="signal peptide" evidence="1">
    <location>
        <begin position="1"/>
        <end position="19"/>
    </location>
</feature>
<dbReference type="EMBL" id="OU893343">
    <property type="protein sequence ID" value="CAG9784768.1"/>
    <property type="molecule type" value="Genomic_DNA"/>
</dbReference>
<evidence type="ECO:0000256" key="1">
    <source>
        <dbReference type="SAM" id="SignalP"/>
    </source>
</evidence>
<dbReference type="OrthoDB" id="7281046at2759"/>
<accession>A0A9N9QWI8</accession>
<proteinExistence type="predicted"/>
<organism evidence="2 3">
    <name type="scientific">Diatraea saccharalis</name>
    <name type="common">sugarcane borer</name>
    <dbReference type="NCBI Taxonomy" id="40085"/>
    <lineage>
        <taxon>Eukaryota</taxon>
        <taxon>Metazoa</taxon>
        <taxon>Ecdysozoa</taxon>
        <taxon>Arthropoda</taxon>
        <taxon>Hexapoda</taxon>
        <taxon>Insecta</taxon>
        <taxon>Pterygota</taxon>
        <taxon>Neoptera</taxon>
        <taxon>Endopterygota</taxon>
        <taxon>Lepidoptera</taxon>
        <taxon>Glossata</taxon>
        <taxon>Ditrysia</taxon>
        <taxon>Pyraloidea</taxon>
        <taxon>Crambidae</taxon>
        <taxon>Crambinae</taxon>
        <taxon>Diatraea</taxon>
    </lineage>
</organism>
<evidence type="ECO:0000313" key="3">
    <source>
        <dbReference type="Proteomes" id="UP001153714"/>
    </source>
</evidence>
<dbReference type="AlphaFoldDB" id="A0A9N9QWI8"/>
<sequence length="531" mass="60136">MQRVFIAFILSVLISIAHTKSTINKELLVNKKITFNQNQNDLKTVSDKTKFNNPIKLATNKEKAIYNNANTLNSNQHEYKTTDIISQHIDNVRNKNTQLSVKIINTNSTQGANFTKLGEKLAHFKLNTTVPKQESVLEMTAPTMIPIFRSMQNNIKTTPPPLPNELIRKDNVSNTMDNLNPNLVRPQNNIEHDNEIQYMNSLSRDYGKNEPANSTNGIEMLSLDEMLNFFKQQQNGISFQQVRKELNLSAEPSNHKVGIKEETSSPNILESKNNLNQKFNFMNTIPNGQSIFNSQSAIESFHGNIQPGQHTDKRQHPSFKIENIPVNPNIQNNLAPTDNLITVPNEFSTHSKTTQESQIFAGVPNNIIIEKMRFIPMSEMRDFDTSNALPYTDVPNGIHPIPSTKYTNSETKVSKEQIVNENIDIPRERSVVTNTKFNIPCHKAADILDDLVPYNPAVHQNSQSKLIPKFESTKPKLGRKFIETEKGTIEDESLAIIFKPKNISLLKLYGDVLKKITLTVLVPYHISKLTS</sequence>
<feature type="chain" id="PRO_5040460896" evidence="1">
    <location>
        <begin position="20"/>
        <end position="531"/>
    </location>
</feature>
<name>A0A9N9QWI8_9NEOP</name>